<dbReference type="EMBL" id="PDXD01000043">
    <property type="protein sequence ID" value="RYN70205.1"/>
    <property type="molecule type" value="Genomic_DNA"/>
</dbReference>
<reference evidence="2 4" key="1">
    <citation type="submission" date="2016-05" db="EMBL/GenBank/DDBJ databases">
        <title>Comparative analysis of secretome profiles of manganese(II)-oxidizing ascomycete fungi.</title>
        <authorList>
            <consortium name="DOE Joint Genome Institute"/>
            <person name="Zeiner C.A."/>
            <person name="Purvine S.O."/>
            <person name="Zink E.M."/>
            <person name="Wu S."/>
            <person name="Pasa-Tolic L."/>
            <person name="Chaput D.L."/>
            <person name="Haridas S."/>
            <person name="Grigoriev I.V."/>
            <person name="Santelli C.M."/>
            <person name="Hansel C.M."/>
        </authorList>
    </citation>
    <scope>NUCLEOTIDE SEQUENCE [LARGE SCALE GENOMIC DNA]</scope>
    <source>
        <strain evidence="2 4">SRC1lrK2f</strain>
    </source>
</reference>
<dbReference type="KEGG" id="aalt:CC77DRAFT_1058896"/>
<evidence type="ECO:0000256" key="1">
    <source>
        <dbReference type="SAM" id="SignalP"/>
    </source>
</evidence>
<dbReference type="Proteomes" id="UP000291422">
    <property type="component" value="Unassembled WGS sequence"/>
</dbReference>
<dbReference type="VEuPathDB" id="FungiDB:CC77DRAFT_1058896"/>
<accession>A0A177DUD7</accession>
<evidence type="ECO:0000313" key="3">
    <source>
        <dbReference type="EMBL" id="RYN70205.1"/>
    </source>
</evidence>
<reference evidence="3" key="3">
    <citation type="journal article" date="2019" name="J. ISSAAS">
        <title>Genomics, evolutionary history and diagnostics of the Alternaria alternata species group including apple and Asian pear pathotypes.</title>
        <authorList>
            <person name="Armitage A.D."/>
            <person name="Cockerton H.M."/>
            <person name="Sreenivasaprasad S."/>
            <person name="Woodhall J."/>
            <person name="Lane C."/>
            <person name="Harrison R.J."/>
            <person name="Clarkson J.P."/>
        </authorList>
    </citation>
    <scope>NUCLEOTIDE SEQUENCE</scope>
    <source>
        <strain evidence="3">FERA 1177</strain>
    </source>
</reference>
<proteinExistence type="predicted"/>
<evidence type="ECO:0000313" key="2">
    <source>
        <dbReference type="EMBL" id="OAG23167.1"/>
    </source>
</evidence>
<organism evidence="2 4">
    <name type="scientific">Alternaria alternata</name>
    <name type="common">Alternaria rot fungus</name>
    <name type="synonym">Torula alternata</name>
    <dbReference type="NCBI Taxonomy" id="5599"/>
    <lineage>
        <taxon>Eukaryota</taxon>
        <taxon>Fungi</taxon>
        <taxon>Dikarya</taxon>
        <taxon>Ascomycota</taxon>
        <taxon>Pezizomycotina</taxon>
        <taxon>Dothideomycetes</taxon>
        <taxon>Pleosporomycetidae</taxon>
        <taxon>Pleosporales</taxon>
        <taxon>Pleosporineae</taxon>
        <taxon>Pleosporaceae</taxon>
        <taxon>Alternaria</taxon>
        <taxon>Alternaria sect. Alternaria</taxon>
        <taxon>Alternaria alternata complex</taxon>
    </lineage>
</organism>
<evidence type="ECO:0000313" key="5">
    <source>
        <dbReference type="Proteomes" id="UP000291422"/>
    </source>
</evidence>
<feature type="signal peptide" evidence="1">
    <location>
        <begin position="1"/>
        <end position="21"/>
    </location>
</feature>
<dbReference type="Proteomes" id="UP000077248">
    <property type="component" value="Unassembled WGS sequence"/>
</dbReference>
<reference evidence="5" key="2">
    <citation type="journal article" date="2019" name="bioRxiv">
        <title>Genomics, evolutionary history and diagnostics of the Alternaria alternata species group including apple and Asian pear pathotypes.</title>
        <authorList>
            <person name="Armitage A.D."/>
            <person name="Cockerton H.M."/>
            <person name="Sreenivasaprasad S."/>
            <person name="Woodhall J.W."/>
            <person name="Lane C.R."/>
            <person name="Harrison R.J."/>
            <person name="Clarkson J.P."/>
        </authorList>
    </citation>
    <scope>NUCLEOTIDE SEQUENCE [LARGE SCALE GENOMIC DNA]</scope>
    <source>
        <strain evidence="5">FERA 1177</strain>
    </source>
</reference>
<dbReference type="AlphaFoldDB" id="A0A177DUD7"/>
<name>A0A177DUD7_ALTAL</name>
<protein>
    <submittedName>
        <fullName evidence="2">Uncharacterized protein</fullName>
    </submittedName>
</protein>
<dbReference type="EMBL" id="KV441473">
    <property type="protein sequence ID" value="OAG23167.1"/>
    <property type="molecule type" value="Genomic_DNA"/>
</dbReference>
<sequence>MLIKIMLVASALLSSTTLVVAQVMAPDFTSGRCGFDAIVSQDCDKDQITTFLDVSPVYDGAGNEFMEKTDSIDLTDGLTLTSVVVGKELKIGFERDSVGFLYGDAHWPSQHQDDEFSCTTTSWDGSPLNCNHKDRIHRSQALSCSFDCAVPSPKSSMKRVRNEPLPDILSSPLDSVASGYSTANYAPGFCSFKLQLFQQCLHTPSEGWHNQMLGMLYSVEDQNRATAVTYPEGTGRIDGRAVRLGGMGGLKVAYNPEDRQTYFQFEPKGGFWSTLTQSTPDAVGICDWKPWTRDETGCDEGHQNDHPRLSDMTCGFFC</sequence>
<dbReference type="RefSeq" id="XP_018388588.1">
    <property type="nucleotide sequence ID" value="XM_018528174.1"/>
</dbReference>
<dbReference type="GeneID" id="29113768"/>
<gene>
    <name evidence="3" type="ORF">AA0117_g10774</name>
    <name evidence="2" type="ORF">CC77DRAFT_1058896</name>
</gene>
<keyword evidence="4" id="KW-1185">Reference proteome</keyword>
<keyword evidence="1" id="KW-0732">Signal</keyword>
<evidence type="ECO:0000313" key="4">
    <source>
        <dbReference type="Proteomes" id="UP000077248"/>
    </source>
</evidence>
<feature type="chain" id="PRO_5040569748" evidence="1">
    <location>
        <begin position="22"/>
        <end position="318"/>
    </location>
</feature>